<dbReference type="PROSITE" id="PS50873">
    <property type="entry name" value="PEROXIDASE_4"/>
    <property type="match status" value="2"/>
</dbReference>
<accession>A0AAN8UUG1</accession>
<feature type="active site" description="Proton acceptor" evidence="14">
    <location>
        <position position="68"/>
    </location>
</feature>
<comment type="similarity">
    <text evidence="3">Belongs to the peroxidase family. Ascorbate peroxidase subfamily.</text>
</comment>
<keyword evidence="16" id="KW-0106">Calcium</keyword>
<evidence type="ECO:0000256" key="14">
    <source>
        <dbReference type="PIRSR" id="PIRSR600823-1"/>
    </source>
</evidence>
<dbReference type="PRINTS" id="PR00461">
    <property type="entry name" value="PLPEROXIDASE"/>
</dbReference>
<feature type="chain" id="PRO_5042898667" description="peroxidase" evidence="19">
    <location>
        <begin position="26"/>
        <end position="501"/>
    </location>
</feature>
<dbReference type="GO" id="GO:0020037">
    <property type="term" value="F:heme binding"/>
    <property type="evidence" value="ECO:0007669"/>
    <property type="project" value="InterPro"/>
</dbReference>
<dbReference type="EC" id="1.11.1.7" evidence="4"/>
<dbReference type="GO" id="GO:0140825">
    <property type="term" value="F:lactoperoxidase activity"/>
    <property type="evidence" value="ECO:0007669"/>
    <property type="project" value="UniProtKB-EC"/>
</dbReference>
<evidence type="ECO:0000256" key="6">
    <source>
        <dbReference type="ARBA" id="ARBA00022559"/>
    </source>
</evidence>
<protein>
    <recommendedName>
        <fullName evidence="4">peroxidase</fullName>
        <ecNumber evidence="4">1.11.1.7</ecNumber>
    </recommendedName>
</protein>
<comment type="catalytic activity">
    <reaction evidence="1">
        <text>2 a phenolic donor + H2O2 = 2 a phenolic radical donor + 2 H2O</text>
        <dbReference type="Rhea" id="RHEA:56136"/>
        <dbReference type="ChEBI" id="CHEBI:15377"/>
        <dbReference type="ChEBI" id="CHEBI:16240"/>
        <dbReference type="ChEBI" id="CHEBI:139520"/>
        <dbReference type="ChEBI" id="CHEBI:139521"/>
        <dbReference type="EC" id="1.11.1.7"/>
    </reaction>
</comment>
<dbReference type="Proteomes" id="UP001370490">
    <property type="component" value="Unassembled WGS sequence"/>
</dbReference>
<evidence type="ECO:0000256" key="8">
    <source>
        <dbReference type="ARBA" id="ARBA00022723"/>
    </source>
</evidence>
<organism evidence="21 22">
    <name type="scientific">Dillenia turbinata</name>
    <dbReference type="NCBI Taxonomy" id="194707"/>
    <lineage>
        <taxon>Eukaryota</taxon>
        <taxon>Viridiplantae</taxon>
        <taxon>Streptophyta</taxon>
        <taxon>Embryophyta</taxon>
        <taxon>Tracheophyta</taxon>
        <taxon>Spermatophyta</taxon>
        <taxon>Magnoliopsida</taxon>
        <taxon>eudicotyledons</taxon>
        <taxon>Gunneridae</taxon>
        <taxon>Pentapetalae</taxon>
        <taxon>Dilleniales</taxon>
        <taxon>Dilleniaceae</taxon>
        <taxon>Dillenia</taxon>
    </lineage>
</organism>
<dbReference type="GO" id="GO:0042744">
    <property type="term" value="P:hydrogen peroxide catabolic process"/>
    <property type="evidence" value="ECO:0007669"/>
    <property type="project" value="UniProtKB-KW"/>
</dbReference>
<evidence type="ECO:0000313" key="22">
    <source>
        <dbReference type="Proteomes" id="UP001370490"/>
    </source>
</evidence>
<evidence type="ECO:0000256" key="10">
    <source>
        <dbReference type="ARBA" id="ARBA00023004"/>
    </source>
</evidence>
<dbReference type="SUPFAM" id="SSF48113">
    <property type="entry name" value="Heme-dependent peroxidases"/>
    <property type="match status" value="2"/>
</dbReference>
<dbReference type="CDD" id="cd00693">
    <property type="entry name" value="secretory_peroxidase"/>
    <property type="match status" value="1"/>
</dbReference>
<feature type="binding site" evidence="16">
    <location>
        <position position="88"/>
    </location>
    <ligand>
        <name>Ca(2+)</name>
        <dbReference type="ChEBI" id="CHEBI:29108"/>
        <label>1</label>
    </ligand>
</feature>
<gene>
    <name evidence="21" type="ORF">RJ641_015288</name>
</gene>
<keyword evidence="19" id="KW-0732">Signal</keyword>
<feature type="binding site" description="axial binding residue" evidence="16">
    <location>
        <position position="192"/>
    </location>
    <ligand>
        <name>heme b</name>
        <dbReference type="ChEBI" id="CHEBI:60344"/>
    </ligand>
    <ligandPart>
        <name>Fe</name>
        <dbReference type="ChEBI" id="CHEBI:18248"/>
    </ligandPart>
</feature>
<evidence type="ECO:0000256" key="17">
    <source>
        <dbReference type="PIRSR" id="PIRSR600823-4"/>
    </source>
</evidence>
<keyword evidence="5" id="KW-0964">Secreted</keyword>
<keyword evidence="13" id="KW-0376">Hydrogen peroxide</keyword>
<keyword evidence="6 21" id="KW-0575">Peroxidase</keyword>
<feature type="site" description="Transition state stabilizer" evidence="17">
    <location>
        <position position="64"/>
    </location>
</feature>
<dbReference type="InterPro" id="IPR033905">
    <property type="entry name" value="Secretory_peroxidase"/>
</dbReference>
<dbReference type="InterPro" id="IPR010255">
    <property type="entry name" value="Haem_peroxidase_sf"/>
</dbReference>
<dbReference type="Gene3D" id="1.10.520.10">
    <property type="match status" value="1"/>
</dbReference>
<reference evidence="21 22" key="1">
    <citation type="submission" date="2023-12" db="EMBL/GenBank/DDBJ databases">
        <title>A high-quality genome assembly for Dillenia turbinata (Dilleniales).</title>
        <authorList>
            <person name="Chanderbali A."/>
        </authorList>
    </citation>
    <scope>NUCLEOTIDE SEQUENCE [LARGE SCALE GENOMIC DNA]</scope>
    <source>
        <strain evidence="21">LSX21</strain>
        <tissue evidence="21">Leaf</tissue>
    </source>
</reference>
<feature type="domain" description="Plant heme peroxidase family profile" evidence="20">
    <location>
        <begin position="317"/>
        <end position="474"/>
    </location>
</feature>
<feature type="binding site" evidence="16">
    <location>
        <position position="193"/>
    </location>
    <ligand>
        <name>Ca(2+)</name>
        <dbReference type="ChEBI" id="CHEBI:29108"/>
        <label>2</label>
    </ligand>
</feature>
<feature type="domain" description="Plant heme peroxidase family profile" evidence="20">
    <location>
        <begin position="27"/>
        <end position="315"/>
    </location>
</feature>
<evidence type="ECO:0000256" key="18">
    <source>
        <dbReference type="PIRSR" id="PIRSR600823-5"/>
    </source>
</evidence>
<dbReference type="FunFam" id="1.10.420.10:FF:000008">
    <property type="entry name" value="Peroxidase"/>
    <property type="match status" value="1"/>
</dbReference>
<dbReference type="PROSITE" id="PS00435">
    <property type="entry name" value="PEROXIDASE_1"/>
    <property type="match status" value="1"/>
</dbReference>
<dbReference type="PRINTS" id="PR00458">
    <property type="entry name" value="PEROXIDASE"/>
</dbReference>
<comment type="function">
    <text evidence="2">Removal of H(2)O(2), oxidation of toxic reductants, biosynthesis and degradation of lignin, suberization, auxin catabolism, response to environmental stresses such as wounding, pathogen attack and oxidative stress. These functions might be dependent on each isozyme/isoform in each plant tissue.</text>
</comment>
<feature type="binding site" evidence="16">
    <location>
        <position position="69"/>
    </location>
    <ligand>
        <name>Ca(2+)</name>
        <dbReference type="ChEBI" id="CHEBI:29108"/>
        <label>1</label>
    </ligand>
</feature>
<name>A0AAN8UUG1_9MAGN</name>
<dbReference type="InterPro" id="IPR000823">
    <property type="entry name" value="Peroxidase_pln"/>
</dbReference>
<feature type="binding site" evidence="16">
    <location>
        <position position="252"/>
    </location>
    <ligand>
        <name>Ca(2+)</name>
        <dbReference type="ChEBI" id="CHEBI:29108"/>
        <label>2</label>
    </ligand>
</feature>
<keyword evidence="10 16" id="KW-0408">Iron</keyword>
<feature type="binding site" evidence="16">
    <location>
        <position position="74"/>
    </location>
    <ligand>
        <name>Ca(2+)</name>
        <dbReference type="ChEBI" id="CHEBI:29108"/>
        <label>1</label>
    </ligand>
</feature>
<feature type="disulfide bond" evidence="18">
    <location>
        <begin position="199"/>
        <end position="232"/>
    </location>
</feature>
<dbReference type="InterPro" id="IPR019793">
    <property type="entry name" value="Peroxidases_heam-ligand_BS"/>
</dbReference>
<evidence type="ECO:0000256" key="2">
    <source>
        <dbReference type="ARBA" id="ARBA00002322"/>
    </source>
</evidence>
<evidence type="ECO:0000259" key="20">
    <source>
        <dbReference type="PROSITE" id="PS50873"/>
    </source>
</evidence>
<evidence type="ECO:0000256" key="16">
    <source>
        <dbReference type="PIRSR" id="PIRSR600823-3"/>
    </source>
</evidence>
<keyword evidence="12" id="KW-0325">Glycoprotein</keyword>
<evidence type="ECO:0000256" key="9">
    <source>
        <dbReference type="ARBA" id="ARBA00023002"/>
    </source>
</evidence>
<feature type="binding site" evidence="16">
    <location>
        <position position="72"/>
    </location>
    <ligand>
        <name>Ca(2+)</name>
        <dbReference type="ChEBI" id="CHEBI:29108"/>
        <label>1</label>
    </ligand>
</feature>
<sequence length="501" mass="54775">MANRFSRIGIVVLVVLGLLDSVVEAHDLKLSFYAKSCPNAEKIIHDFVYKHMYKTSSLPAALIRLHFHDCFGCDGSVLLNSTSSNQAEKDSAIDLTLRGFDFIDKVKSLLEAECPGVVSCADIVALVARDSVVATGGPYWNVPTGRRDGLISKASEAMSNVPFSNSSFSTLMTLFTEKGLDLKDLVLLSGAHTIGIGHCNAFVNRLYNFTGVGDQDPTLDSKYAAYLKSKKCKIPSDITTKINMDKSARKFDLNYYELLLEGKGLFQSDAALITNSTSKALVEQIIQGSLDDFFVEFAKSMEKMGQIGVLTGSSGLGPCNSLLAWILDFAWREIDSQRVKPEVGSSYLADSIRGTPLLPRIGVAHCAAIIDRLYDFTGLGDQDLSLNIKHAAYHKSKKCKSPNEKTIQIVMDPGSLKTFDLSYYKLVLSAGGFFQTDAALLTNSTSMALINQIIQGSIEDFFVEFAESMEKMGRCHDCVICDEAIFCGLEFLIFGATPESD</sequence>
<dbReference type="GO" id="GO:0046872">
    <property type="term" value="F:metal ion binding"/>
    <property type="evidence" value="ECO:0007669"/>
    <property type="project" value="UniProtKB-KW"/>
</dbReference>
<dbReference type="FunFam" id="1.10.520.10:FF:000008">
    <property type="entry name" value="Peroxidase"/>
    <property type="match status" value="1"/>
</dbReference>
<feature type="binding site" evidence="16">
    <location>
        <position position="245"/>
    </location>
    <ligand>
        <name>Ca(2+)</name>
        <dbReference type="ChEBI" id="CHEBI:29108"/>
        <label>2</label>
    </ligand>
</feature>
<evidence type="ECO:0000313" key="21">
    <source>
        <dbReference type="EMBL" id="KAK6919384.1"/>
    </source>
</evidence>
<dbReference type="GO" id="GO:0006979">
    <property type="term" value="P:response to oxidative stress"/>
    <property type="evidence" value="ECO:0007669"/>
    <property type="project" value="InterPro"/>
</dbReference>
<dbReference type="AlphaFoldDB" id="A0AAN8UUG1"/>
<comment type="cofactor">
    <cofactor evidence="16">
        <name>heme b</name>
        <dbReference type="ChEBI" id="CHEBI:60344"/>
    </cofactor>
    <text evidence="16">Binds 1 heme b (iron(II)-protoporphyrin IX) group per subunit.</text>
</comment>
<dbReference type="InterPro" id="IPR002016">
    <property type="entry name" value="Haem_peroxidase"/>
</dbReference>
<keyword evidence="8 16" id="KW-0479">Metal-binding</keyword>
<evidence type="ECO:0000256" key="15">
    <source>
        <dbReference type="PIRSR" id="PIRSR600823-2"/>
    </source>
</evidence>
<evidence type="ECO:0000256" key="19">
    <source>
        <dbReference type="SAM" id="SignalP"/>
    </source>
</evidence>
<feature type="disulfide bond" evidence="18">
    <location>
        <begin position="37"/>
        <end position="114"/>
    </location>
</feature>
<dbReference type="PANTHER" id="PTHR31235">
    <property type="entry name" value="PEROXIDASE 25-RELATED"/>
    <property type="match status" value="1"/>
</dbReference>
<keyword evidence="7" id="KW-0349">Heme</keyword>
<evidence type="ECO:0000256" key="4">
    <source>
        <dbReference type="ARBA" id="ARBA00012313"/>
    </source>
</evidence>
<dbReference type="EMBL" id="JBAMMX010000021">
    <property type="protein sequence ID" value="KAK6919384.1"/>
    <property type="molecule type" value="Genomic_DNA"/>
</dbReference>
<feature type="binding site" evidence="15">
    <location>
        <position position="162"/>
    </location>
    <ligand>
        <name>substrate</name>
    </ligand>
</feature>
<keyword evidence="22" id="KW-1185">Reference proteome</keyword>
<keyword evidence="11 18" id="KW-1015">Disulfide bond</keyword>
<evidence type="ECO:0000256" key="5">
    <source>
        <dbReference type="ARBA" id="ARBA00022525"/>
    </source>
</evidence>
<feature type="disulfide bond" evidence="18">
    <location>
        <begin position="70"/>
        <end position="73"/>
    </location>
</feature>
<feature type="signal peptide" evidence="19">
    <location>
        <begin position="1"/>
        <end position="25"/>
    </location>
</feature>
<evidence type="ECO:0000256" key="1">
    <source>
        <dbReference type="ARBA" id="ARBA00000189"/>
    </source>
</evidence>
<feature type="binding site" evidence="16">
    <location>
        <position position="76"/>
    </location>
    <ligand>
        <name>Ca(2+)</name>
        <dbReference type="ChEBI" id="CHEBI:29108"/>
        <label>1</label>
    </ligand>
</feature>
<evidence type="ECO:0000256" key="7">
    <source>
        <dbReference type="ARBA" id="ARBA00022617"/>
    </source>
</evidence>
<dbReference type="Gene3D" id="1.10.420.10">
    <property type="entry name" value="Peroxidase, domain 2"/>
    <property type="match status" value="2"/>
</dbReference>
<keyword evidence="9" id="KW-0560">Oxidoreductase</keyword>
<dbReference type="Pfam" id="PF00141">
    <property type="entry name" value="peroxidase"/>
    <property type="match status" value="2"/>
</dbReference>
<comment type="cofactor">
    <cofactor evidence="16">
        <name>Ca(2+)</name>
        <dbReference type="ChEBI" id="CHEBI:29108"/>
    </cofactor>
    <text evidence="16">Binds 2 calcium ions per subunit.</text>
</comment>
<evidence type="ECO:0000256" key="11">
    <source>
        <dbReference type="ARBA" id="ARBA00023157"/>
    </source>
</evidence>
<evidence type="ECO:0000256" key="3">
    <source>
        <dbReference type="ARBA" id="ARBA00006873"/>
    </source>
</evidence>
<evidence type="ECO:0000256" key="13">
    <source>
        <dbReference type="ARBA" id="ARBA00023324"/>
    </source>
</evidence>
<proteinExistence type="inferred from homology"/>
<comment type="caution">
    <text evidence="21">The sequence shown here is derived from an EMBL/GenBank/DDBJ whole genome shotgun (WGS) entry which is preliminary data.</text>
</comment>
<evidence type="ECO:0000256" key="12">
    <source>
        <dbReference type="ARBA" id="ARBA00023180"/>
    </source>
</evidence>